<keyword evidence="3" id="KW-1185">Reference proteome</keyword>
<dbReference type="PANTHER" id="PTHR19328">
    <property type="entry name" value="HEDGEHOG-INTERACTING PROTEIN"/>
    <property type="match status" value="1"/>
</dbReference>
<evidence type="ECO:0000313" key="2">
    <source>
        <dbReference type="EMBL" id="SDE02221.1"/>
    </source>
</evidence>
<evidence type="ECO:0000259" key="1">
    <source>
        <dbReference type="Pfam" id="PF07995"/>
    </source>
</evidence>
<dbReference type="STRING" id="390242.SAMN04488024_110119"/>
<dbReference type="EMBL" id="FMZH01000010">
    <property type="protein sequence ID" value="SDE02221.1"/>
    <property type="molecule type" value="Genomic_DNA"/>
</dbReference>
<dbReference type="PANTHER" id="PTHR19328:SF75">
    <property type="entry name" value="ALDOSE SUGAR DEHYDROGENASE YLII"/>
    <property type="match status" value="1"/>
</dbReference>
<dbReference type="Gene3D" id="2.120.10.30">
    <property type="entry name" value="TolB, C-terminal domain"/>
    <property type="match status" value="1"/>
</dbReference>
<dbReference type="Pfam" id="PF07995">
    <property type="entry name" value="GSDH"/>
    <property type="match status" value="1"/>
</dbReference>
<dbReference type="AlphaFoldDB" id="A0A1G6ZI91"/>
<sequence>MKKHIFYMVNTRCLMKRIPLFLSIAVLVVPLSVIAQNVTQQEKASKPIPPLTLAVTEVTTGIQAPTALVFPNKNEIWVSEQSGKVRIISAGKLLAEPLIDLKNKLIKLNRGYEERGLLGMALHPQYSDNKKLYLYYDRVSKQKSNHTGVLAEYQQNADGYVNENSERIILTVEEPDGNHNGGCIQFGPDGYLYLSLGDGGGQGDEHGKIGNGQDLCNWHGKILRIDINTPTGYLVPKDNPFVNRADVKPEIWAYGFRNPWRFSFDSSSGNLFAGDVGQSTWEEVDIVVKGGNYGWRLIEGNHCHNPASGCEITKTIKPIAEYHHREGVSVTGGYIYNGMTIPQLKGKYLFADWTGPIYYLQKKGSKWDRGKVTLKNLPGDSKITAFGSDAAHEIYILTNTDTGPENAHGAVYKVVKN</sequence>
<feature type="domain" description="Glucose/Sorbosone dehydrogenase" evidence="1">
    <location>
        <begin position="63"/>
        <end position="351"/>
    </location>
</feature>
<dbReference type="RefSeq" id="WP_244154709.1">
    <property type="nucleotide sequence ID" value="NZ_FMZH01000010.1"/>
</dbReference>
<reference evidence="3" key="1">
    <citation type="submission" date="2016-10" db="EMBL/GenBank/DDBJ databases">
        <authorList>
            <person name="Varghese N."/>
            <person name="Submissions S."/>
        </authorList>
    </citation>
    <scope>NUCLEOTIDE SEQUENCE [LARGE SCALE GENOMIC DNA]</scope>
    <source>
        <strain evidence="3">DSM 18609</strain>
    </source>
</reference>
<gene>
    <name evidence="2" type="ORF">SAMN04488024_110119</name>
</gene>
<dbReference type="Proteomes" id="UP000199455">
    <property type="component" value="Unassembled WGS sequence"/>
</dbReference>
<dbReference type="InterPro" id="IPR012938">
    <property type="entry name" value="Glc/Sorbosone_DH"/>
</dbReference>
<name>A0A1G6ZI91_9SPHI</name>
<protein>
    <submittedName>
        <fullName evidence="2">Glucose/arabinose dehydrogenase, beta-propeller fold</fullName>
    </submittedName>
</protein>
<organism evidence="2 3">
    <name type="scientific">Pedobacter soli</name>
    <dbReference type="NCBI Taxonomy" id="390242"/>
    <lineage>
        <taxon>Bacteria</taxon>
        <taxon>Pseudomonadati</taxon>
        <taxon>Bacteroidota</taxon>
        <taxon>Sphingobacteriia</taxon>
        <taxon>Sphingobacteriales</taxon>
        <taxon>Sphingobacteriaceae</taxon>
        <taxon>Pedobacter</taxon>
    </lineage>
</organism>
<dbReference type="SUPFAM" id="SSF50952">
    <property type="entry name" value="Soluble quinoprotein glucose dehydrogenase"/>
    <property type="match status" value="1"/>
</dbReference>
<evidence type="ECO:0000313" key="3">
    <source>
        <dbReference type="Proteomes" id="UP000199455"/>
    </source>
</evidence>
<accession>A0A1G6ZI91</accession>
<dbReference type="InterPro" id="IPR011042">
    <property type="entry name" value="6-blade_b-propeller_TolB-like"/>
</dbReference>
<proteinExistence type="predicted"/>
<dbReference type="InterPro" id="IPR011041">
    <property type="entry name" value="Quinoprot_gluc/sorb_DH_b-prop"/>
</dbReference>